<accession>A0A1W1CPE0</accession>
<dbReference type="Gene3D" id="2.60.40.10">
    <property type="entry name" value="Immunoglobulins"/>
    <property type="match status" value="1"/>
</dbReference>
<dbReference type="InterPro" id="IPR013783">
    <property type="entry name" value="Ig-like_fold"/>
</dbReference>
<evidence type="ECO:0000259" key="1">
    <source>
        <dbReference type="Pfam" id="PF16403"/>
    </source>
</evidence>
<dbReference type="InterPro" id="IPR032179">
    <property type="entry name" value="Cry22Aa_Ig-like"/>
</dbReference>
<dbReference type="Pfam" id="PF16403">
    <property type="entry name" value="Bact_surface_Ig-like"/>
    <property type="match status" value="1"/>
</dbReference>
<dbReference type="AlphaFoldDB" id="A0A1W1CPE0"/>
<proteinExistence type="predicted"/>
<feature type="domain" description="Pesticidal crystal protein Cry22Aa Ig-like" evidence="1">
    <location>
        <begin position="202"/>
        <end position="271"/>
    </location>
</feature>
<protein>
    <submittedName>
        <fullName evidence="2">Calcium-binding acidic-repeat protein (ARP)</fullName>
    </submittedName>
</protein>
<gene>
    <name evidence="2" type="ORF">MNB_SV-3-819</name>
</gene>
<reference evidence="2" key="1">
    <citation type="submission" date="2016-10" db="EMBL/GenBank/DDBJ databases">
        <authorList>
            <person name="de Groot N.N."/>
        </authorList>
    </citation>
    <scope>NUCLEOTIDE SEQUENCE</scope>
</reference>
<evidence type="ECO:0000313" key="2">
    <source>
        <dbReference type="EMBL" id="SFV67760.1"/>
    </source>
</evidence>
<dbReference type="EMBL" id="FPHI01000032">
    <property type="protein sequence ID" value="SFV67760.1"/>
    <property type="molecule type" value="Genomic_DNA"/>
</dbReference>
<name>A0A1W1CPE0_9ZZZZ</name>
<organism evidence="2">
    <name type="scientific">hydrothermal vent metagenome</name>
    <dbReference type="NCBI Taxonomy" id="652676"/>
    <lineage>
        <taxon>unclassified sequences</taxon>
        <taxon>metagenomes</taxon>
        <taxon>ecological metagenomes</taxon>
    </lineage>
</organism>
<sequence length="308" mass="35122">MSAYATLYEDAEDGKQDRWRLYNDISTASLKNIYDEEKESRVIFLDSQDNQSGYMLAMERNSTAWCRTKGKSLRWSMKSDRDFVILVSIQTDRGHRYIVYTSGDRNGRGYYGLGADSVNGEWHKFSRDLDLDLKRYEPTNQIIAVDSFFVRGNVKIDDIEIVDINKRGFIPKKIESCVIDIPKINPSPKNEFEIHDNEPPKIKLNGYPVLSIGLGEEYIEQGATAMDNVDGSIPVEISEEIDINRVGTYTRFYIARDSVGNSAITTRIINVGSIKKEKQEDEVIEEELATLESVDSSGFIKFPSEDDY</sequence>